<feature type="domain" description="Major facilitator superfamily (MFS) profile" evidence="7">
    <location>
        <begin position="28"/>
        <end position="471"/>
    </location>
</feature>
<sequence length="800" mass="88783">MEASINNATQILSREKKKSHYEPRLVLQIIAIGFGSTAFGYASAVIAPTLSQPSFLEYMDLGLTNPNRAHILGATNSLYFAGGFIGSFVNSWVSNRYGRKASIASACLLMIVAGALVAGSVHIGMFIAFRFFTGWSAVSLLAAVPMWITEVSPPHGRGILAELHAWMAILGYVLANYVGVGFYYYHAPGGNQWRGPLAFVCLFPLITLCFTPWAPESPRWLLMQGRDSEAFAIIQKLHRSKHDLDETFLRAEFAEMVTQVTVDRSLDSSWRILWTRPSYRKRALIACSLLSALYSSGIMVVANYGPTIYSGLGFSTSQSLQLQAGQLVTGLLALTISMTFVDRLPRNIMLGGGLYLCAIPLSIEAALVARFVGTDNKAALSAGVAFIFIFGFIYNMWLDGPGYFYASEIFPTHLRAKGATLCVMCYSLINILWTQVAPTAFANIGWKFYLVFVVCSVVFGTTILFIYPDTLNKPLEEVAAMFGDEDLMAVYSEASTHDHETKDGVVTGEETVASSRPGLEMSTSSSYNVMAMQVLGAKGRKLDDVPATTDANIIFKRTLVRPVAFERWIEVCSLGSNNILNLVPAGDTLRTWIMHEYGQNNEDIRGHLHSCARSKIHLSFDMWTSEGKTMSLMAVVAHYLDKDFNDRTMLIALRRLFGPHSGANVAETLLDVIDEFHVRDRLGCFMTDNAESNDTCLKCVMRKVYPTSPDDAISERRLRCWANVLNHVARLFLFGCDADAFRLEDATNVALDRENECLSAWRKRVPVGKLQNITTFMIYQGLTTAQGAVQEYLSCRHRRR</sequence>
<dbReference type="OrthoDB" id="6612291at2759"/>
<feature type="transmembrane region" description="Helical" evidence="6">
    <location>
        <begin position="418"/>
        <end position="436"/>
    </location>
</feature>
<keyword evidence="5 6" id="KW-0472">Membrane</keyword>
<protein>
    <recommendedName>
        <fullName evidence="7">Major facilitator superfamily (MFS) profile domain-containing protein</fullName>
    </recommendedName>
</protein>
<dbReference type="InterPro" id="IPR036259">
    <property type="entry name" value="MFS_trans_sf"/>
</dbReference>
<evidence type="ECO:0000256" key="1">
    <source>
        <dbReference type="ARBA" id="ARBA00004141"/>
    </source>
</evidence>
<reference evidence="8 9" key="1">
    <citation type="submission" date="2015-01" db="EMBL/GenBank/DDBJ databases">
        <title>The Genome Sequence of Exophiala oligosperma CBS72588.</title>
        <authorList>
            <consortium name="The Broad Institute Genomics Platform"/>
            <person name="Cuomo C."/>
            <person name="de Hoog S."/>
            <person name="Gorbushina A."/>
            <person name="Stielow B."/>
            <person name="Teixiera M."/>
            <person name="Abouelleil A."/>
            <person name="Chapman S.B."/>
            <person name="Priest M."/>
            <person name="Young S.K."/>
            <person name="Wortman J."/>
            <person name="Nusbaum C."/>
            <person name="Birren B."/>
        </authorList>
    </citation>
    <scope>NUCLEOTIDE SEQUENCE [LARGE SCALE GENOMIC DNA]</scope>
    <source>
        <strain evidence="8 9">CBS 72588</strain>
    </source>
</reference>
<dbReference type="VEuPathDB" id="FungiDB:PV06_11017"/>
<keyword evidence="4 6" id="KW-1133">Transmembrane helix</keyword>
<evidence type="ECO:0000256" key="3">
    <source>
        <dbReference type="ARBA" id="ARBA00022692"/>
    </source>
</evidence>
<dbReference type="InterPro" id="IPR012337">
    <property type="entry name" value="RNaseH-like_sf"/>
</dbReference>
<dbReference type="SUPFAM" id="SSF103473">
    <property type="entry name" value="MFS general substrate transporter"/>
    <property type="match status" value="1"/>
</dbReference>
<feature type="transmembrane region" description="Helical" evidence="6">
    <location>
        <begin position="378"/>
        <end position="397"/>
    </location>
</feature>
<dbReference type="PANTHER" id="PTHR48022:SF11">
    <property type="entry name" value="MONOSACCHARIDE TRANSPORTER (HXT8), PUTATIVE (AFU_ORTHOLOGUE AFUA_2G08120)-RELATED"/>
    <property type="match status" value="1"/>
</dbReference>
<feature type="transmembrane region" description="Helical" evidence="6">
    <location>
        <begin position="353"/>
        <end position="372"/>
    </location>
</feature>
<dbReference type="Pfam" id="PF00083">
    <property type="entry name" value="Sugar_tr"/>
    <property type="match status" value="1"/>
</dbReference>
<dbReference type="InterPro" id="IPR020846">
    <property type="entry name" value="MFS_dom"/>
</dbReference>
<accession>A0A0D2D0B2</accession>
<feature type="transmembrane region" description="Helical" evidence="6">
    <location>
        <begin position="283"/>
        <end position="304"/>
    </location>
</feature>
<comment type="similarity">
    <text evidence="2">Belongs to the major facilitator superfamily. Sugar transporter (TC 2.A.1.1) family.</text>
</comment>
<evidence type="ECO:0000256" key="4">
    <source>
        <dbReference type="ARBA" id="ARBA00022989"/>
    </source>
</evidence>
<feature type="transmembrane region" description="Helical" evidence="6">
    <location>
        <begin position="25"/>
        <end position="50"/>
    </location>
</feature>
<dbReference type="HOGENOM" id="CLU_351608_0_0_1"/>
<dbReference type="GO" id="GO:0005351">
    <property type="term" value="F:carbohydrate:proton symporter activity"/>
    <property type="evidence" value="ECO:0007669"/>
    <property type="project" value="TreeGrafter"/>
</dbReference>
<dbReference type="RefSeq" id="XP_016256934.1">
    <property type="nucleotide sequence ID" value="XM_016412621.1"/>
</dbReference>
<feature type="transmembrane region" description="Helical" evidence="6">
    <location>
        <begin position="160"/>
        <end position="185"/>
    </location>
</feature>
<evidence type="ECO:0000313" key="8">
    <source>
        <dbReference type="EMBL" id="KIW36718.1"/>
    </source>
</evidence>
<feature type="transmembrane region" description="Helical" evidence="6">
    <location>
        <begin position="101"/>
        <end position="121"/>
    </location>
</feature>
<dbReference type="InterPro" id="IPR050360">
    <property type="entry name" value="MFS_Sugar_Transporters"/>
</dbReference>
<feature type="transmembrane region" description="Helical" evidence="6">
    <location>
        <begin position="197"/>
        <end position="214"/>
    </location>
</feature>
<dbReference type="AlphaFoldDB" id="A0A0D2D0B2"/>
<evidence type="ECO:0000256" key="5">
    <source>
        <dbReference type="ARBA" id="ARBA00023136"/>
    </source>
</evidence>
<evidence type="ECO:0000313" key="9">
    <source>
        <dbReference type="Proteomes" id="UP000053342"/>
    </source>
</evidence>
<evidence type="ECO:0000256" key="6">
    <source>
        <dbReference type="SAM" id="Phobius"/>
    </source>
</evidence>
<dbReference type="InterPro" id="IPR005828">
    <property type="entry name" value="MFS_sugar_transport-like"/>
</dbReference>
<evidence type="ECO:0000256" key="2">
    <source>
        <dbReference type="ARBA" id="ARBA00010992"/>
    </source>
</evidence>
<gene>
    <name evidence="8" type="ORF">PV06_11017</name>
</gene>
<comment type="subcellular location">
    <subcellularLocation>
        <location evidence="1">Membrane</location>
        <topology evidence="1">Multi-pass membrane protein</topology>
    </subcellularLocation>
</comment>
<dbReference type="GeneID" id="27363091"/>
<name>A0A0D2D0B2_9EURO</name>
<proteinExistence type="inferred from homology"/>
<dbReference type="PANTHER" id="PTHR48022">
    <property type="entry name" value="PLASTIDIC GLUCOSE TRANSPORTER 4"/>
    <property type="match status" value="1"/>
</dbReference>
<dbReference type="Gene3D" id="1.20.1250.20">
    <property type="entry name" value="MFS general substrate transporter like domains"/>
    <property type="match status" value="1"/>
</dbReference>
<dbReference type="SUPFAM" id="SSF53098">
    <property type="entry name" value="Ribonuclease H-like"/>
    <property type="match status" value="1"/>
</dbReference>
<feature type="transmembrane region" description="Helical" evidence="6">
    <location>
        <begin position="448"/>
        <end position="467"/>
    </location>
</feature>
<keyword evidence="9" id="KW-1185">Reference proteome</keyword>
<evidence type="ECO:0000259" key="7">
    <source>
        <dbReference type="PROSITE" id="PS50850"/>
    </source>
</evidence>
<dbReference type="GO" id="GO:0016020">
    <property type="term" value="C:membrane"/>
    <property type="evidence" value="ECO:0007669"/>
    <property type="project" value="UniProtKB-SubCell"/>
</dbReference>
<feature type="transmembrane region" description="Helical" evidence="6">
    <location>
        <begin position="127"/>
        <end position="148"/>
    </location>
</feature>
<dbReference type="PROSITE" id="PS50850">
    <property type="entry name" value="MFS"/>
    <property type="match status" value="1"/>
</dbReference>
<dbReference type="Proteomes" id="UP000053342">
    <property type="component" value="Unassembled WGS sequence"/>
</dbReference>
<keyword evidence="3 6" id="KW-0812">Transmembrane</keyword>
<dbReference type="EMBL" id="KN847349">
    <property type="protein sequence ID" value="KIW36718.1"/>
    <property type="molecule type" value="Genomic_DNA"/>
</dbReference>
<feature type="transmembrane region" description="Helical" evidence="6">
    <location>
        <begin position="70"/>
        <end position="89"/>
    </location>
</feature>
<organism evidence="8 9">
    <name type="scientific">Exophiala oligosperma</name>
    <dbReference type="NCBI Taxonomy" id="215243"/>
    <lineage>
        <taxon>Eukaryota</taxon>
        <taxon>Fungi</taxon>
        <taxon>Dikarya</taxon>
        <taxon>Ascomycota</taxon>
        <taxon>Pezizomycotina</taxon>
        <taxon>Eurotiomycetes</taxon>
        <taxon>Chaetothyriomycetidae</taxon>
        <taxon>Chaetothyriales</taxon>
        <taxon>Herpotrichiellaceae</taxon>
        <taxon>Exophiala</taxon>
    </lineage>
</organism>